<reference evidence="1" key="1">
    <citation type="submission" date="2022-05" db="EMBL/GenBank/DDBJ databases">
        <title>Sphingomonas sp. strain RMG20 Genome sequencing and assembly.</title>
        <authorList>
            <person name="Kim I."/>
        </authorList>
    </citation>
    <scope>NUCLEOTIDE SEQUENCE</scope>
    <source>
        <strain evidence="1">RMG20</strain>
    </source>
</reference>
<keyword evidence="2" id="KW-1185">Reference proteome</keyword>
<name>A0ABY4TR63_9SPHN</name>
<dbReference type="EMBL" id="CP098401">
    <property type="protein sequence ID" value="URW74880.1"/>
    <property type="molecule type" value="Genomic_DNA"/>
</dbReference>
<dbReference type="RefSeq" id="WP_250750032.1">
    <property type="nucleotide sequence ID" value="NZ_CP098401.1"/>
</dbReference>
<accession>A0ABY4TR63</accession>
<organism evidence="1 2">
    <name type="scientific">Sphingomonas donggukensis</name>
    <dbReference type="NCBI Taxonomy" id="2949093"/>
    <lineage>
        <taxon>Bacteria</taxon>
        <taxon>Pseudomonadati</taxon>
        <taxon>Pseudomonadota</taxon>
        <taxon>Alphaproteobacteria</taxon>
        <taxon>Sphingomonadales</taxon>
        <taxon>Sphingomonadaceae</taxon>
        <taxon>Sphingomonas</taxon>
    </lineage>
</organism>
<sequence length="94" mass="10179">MRAGALVAPVGHLVAAAARPGAGCAMHGSDGDRGDAMVWLKIFTLVCMAIGAWRSVRAMGEPVRVGGRRYYRQADGTYRRWYGGRARTREDIGL</sequence>
<proteinExistence type="predicted"/>
<evidence type="ECO:0000313" key="2">
    <source>
        <dbReference type="Proteomes" id="UP001055580"/>
    </source>
</evidence>
<protein>
    <submittedName>
        <fullName evidence="1">Uncharacterized protein</fullName>
    </submittedName>
</protein>
<dbReference type="Proteomes" id="UP001055580">
    <property type="component" value="Chromosome"/>
</dbReference>
<evidence type="ECO:0000313" key="1">
    <source>
        <dbReference type="EMBL" id="URW74880.1"/>
    </source>
</evidence>
<gene>
    <name evidence="1" type="ORF">M9980_09915</name>
</gene>